<dbReference type="Proteomes" id="UP000800235">
    <property type="component" value="Unassembled WGS sequence"/>
</dbReference>
<comment type="function">
    <text evidence="14">Essential component of the TIM23 complex, a complex that mediates the translocation of transit peptide-containing proteins across the mitochondrial inner membrane. Required to direct preproteins in transit and direct them to the channel protein TIM23, and possibly facilitates transfer of the translocating proteins from the TOM complex to the TIM23 complex.</text>
</comment>
<dbReference type="OrthoDB" id="287041at2759"/>
<sequence length="662" mass="73524">MLISKTLSRSAPTGIARLNLLPRALSSPRPQVLPHAIKPSALTIQCLRHKSNRHGPKYPQQQQPQSNNSNARAPLSPRDLQYIPNRNARRPDVKAGETLQQAASSEATAEFDTAAQPARNTVPDGQPGPAREAISQEQAPSDQHFQDAKSAQKPFGDAQTERTAQQEASSEETAEFNSAARPESNTVPKAQPGPAQEPISKEQAPEDQHFQDAETSEPAAQKPLPDLRHGIPSTFAEEFLKQQKAAPESGAGETARDEARATDGGESASGSGREEGELPKSAYQTSIDKRRERMATWAYLGFGLMGVTGALFLGRNWDTEEEERAHMKDAPSGWGFSLFYDRVKARLSGQMGYYTEPTFPKLLPDIEPAPPYTLVLSLEDLMIHSEWTREHGWRTAKRPGVDYFLGYLSQYYELVLFTSLPVSAADQIVRKLDPYHFMTFPLFREATRYEKGQYVKDLSYLNRPLSKTILIDTKPEHAKAQPENAIILKPWKGESGDKELVSLLPFLEQIAAMQIPDVRAVLKSYEGKHIPTEFALRESKAREEFNRQFAEEQARKPKRSGLSWLNGALGMKPQPGGMTFDGQHSVAEGLAEGRMLADQIRETGIKRYRELEKEIRENGEKWLKEEAEMEKKMQAEQMKSMKSGALSFWGGGGGGGSAAKAV</sequence>
<gene>
    <name evidence="17" type="ORF">EJ08DRAFT_642796</name>
</gene>
<evidence type="ECO:0000256" key="3">
    <source>
        <dbReference type="ARBA" id="ARBA00013483"/>
    </source>
</evidence>
<feature type="domain" description="FCP1 homology" evidence="16">
    <location>
        <begin position="367"/>
        <end position="510"/>
    </location>
</feature>
<keyword evidence="9" id="KW-0809">Transit peptide</keyword>
<dbReference type="CDD" id="cd07521">
    <property type="entry name" value="HAD_FCP1-like"/>
    <property type="match status" value="1"/>
</dbReference>
<comment type="similarity">
    <text evidence="2">Belongs to the TIM50 family.</text>
</comment>
<reference evidence="17" key="1">
    <citation type="journal article" date="2020" name="Stud. Mycol.">
        <title>101 Dothideomycetes genomes: a test case for predicting lifestyles and emergence of pathogens.</title>
        <authorList>
            <person name="Haridas S."/>
            <person name="Albert R."/>
            <person name="Binder M."/>
            <person name="Bloem J."/>
            <person name="Labutti K."/>
            <person name="Salamov A."/>
            <person name="Andreopoulos B."/>
            <person name="Baker S."/>
            <person name="Barry K."/>
            <person name="Bills G."/>
            <person name="Bluhm B."/>
            <person name="Cannon C."/>
            <person name="Castanera R."/>
            <person name="Culley D."/>
            <person name="Daum C."/>
            <person name="Ezra D."/>
            <person name="Gonzalez J."/>
            <person name="Henrissat B."/>
            <person name="Kuo A."/>
            <person name="Liang C."/>
            <person name="Lipzen A."/>
            <person name="Lutzoni F."/>
            <person name="Magnuson J."/>
            <person name="Mondo S."/>
            <person name="Nolan M."/>
            <person name="Ohm R."/>
            <person name="Pangilinan J."/>
            <person name="Park H.-J."/>
            <person name="Ramirez L."/>
            <person name="Alfaro M."/>
            <person name="Sun H."/>
            <person name="Tritt A."/>
            <person name="Yoshinaga Y."/>
            <person name="Zwiers L.-H."/>
            <person name="Turgeon B."/>
            <person name="Goodwin S."/>
            <person name="Spatafora J."/>
            <person name="Crous P."/>
            <person name="Grigoriev I."/>
        </authorList>
    </citation>
    <scope>NUCLEOTIDE SEQUENCE</scope>
    <source>
        <strain evidence="17">CBS 130266</strain>
    </source>
</reference>
<keyword evidence="10" id="KW-1133">Transmembrane helix</keyword>
<feature type="compositionally biased region" description="Low complexity" evidence="15">
    <location>
        <begin position="59"/>
        <end position="70"/>
    </location>
</feature>
<keyword evidence="5" id="KW-0813">Transport</keyword>
<evidence type="ECO:0000256" key="12">
    <source>
        <dbReference type="ARBA" id="ARBA00023128"/>
    </source>
</evidence>
<dbReference type="EMBL" id="MU007123">
    <property type="protein sequence ID" value="KAF2418903.1"/>
    <property type="molecule type" value="Genomic_DNA"/>
</dbReference>
<keyword evidence="11" id="KW-0811">Translocation</keyword>
<organism evidence="17 18">
    <name type="scientific">Tothia fuscella</name>
    <dbReference type="NCBI Taxonomy" id="1048955"/>
    <lineage>
        <taxon>Eukaryota</taxon>
        <taxon>Fungi</taxon>
        <taxon>Dikarya</taxon>
        <taxon>Ascomycota</taxon>
        <taxon>Pezizomycotina</taxon>
        <taxon>Dothideomycetes</taxon>
        <taxon>Pleosporomycetidae</taxon>
        <taxon>Venturiales</taxon>
        <taxon>Cylindrosympodiaceae</taxon>
        <taxon>Tothia</taxon>
    </lineage>
</organism>
<name>A0A9P4NFL5_9PEZI</name>
<dbReference type="InterPro" id="IPR050365">
    <property type="entry name" value="TIM50"/>
</dbReference>
<evidence type="ECO:0000256" key="14">
    <source>
        <dbReference type="ARBA" id="ARBA00059797"/>
    </source>
</evidence>
<keyword evidence="12" id="KW-0496">Mitochondrion</keyword>
<comment type="caution">
    <text evidence="17">The sequence shown here is derived from an EMBL/GenBank/DDBJ whole genome shotgun (WGS) entry which is preliminary data.</text>
</comment>
<evidence type="ECO:0000256" key="5">
    <source>
        <dbReference type="ARBA" id="ARBA00022448"/>
    </source>
</evidence>
<dbReference type="AlphaFoldDB" id="A0A9P4NFL5"/>
<dbReference type="Gene3D" id="3.40.50.1000">
    <property type="entry name" value="HAD superfamily/HAD-like"/>
    <property type="match status" value="1"/>
</dbReference>
<evidence type="ECO:0000256" key="9">
    <source>
        <dbReference type="ARBA" id="ARBA00022946"/>
    </source>
</evidence>
<evidence type="ECO:0000256" key="1">
    <source>
        <dbReference type="ARBA" id="ARBA00004434"/>
    </source>
</evidence>
<protein>
    <recommendedName>
        <fullName evidence="4">Mitochondrial import inner membrane translocase subunit TIM50</fullName>
    </recommendedName>
    <alternativeName>
        <fullName evidence="3">Mitochondrial import inner membrane translocase subunit tim50</fullName>
    </alternativeName>
</protein>
<keyword evidence="13" id="KW-0472">Membrane</keyword>
<dbReference type="GO" id="GO:0015031">
    <property type="term" value="P:protein transport"/>
    <property type="evidence" value="ECO:0007669"/>
    <property type="project" value="UniProtKB-KW"/>
</dbReference>
<keyword evidence="18" id="KW-1185">Reference proteome</keyword>
<keyword evidence="8" id="KW-0653">Protein transport</keyword>
<dbReference type="InterPro" id="IPR023214">
    <property type="entry name" value="HAD_sf"/>
</dbReference>
<comment type="subcellular location">
    <subcellularLocation>
        <location evidence="1">Mitochondrion inner membrane</location>
        <topology evidence="1">Single-pass membrane protein</topology>
    </subcellularLocation>
</comment>
<accession>A0A9P4NFL5</accession>
<feature type="compositionally biased region" description="Basic and acidic residues" evidence="15">
    <location>
        <begin position="254"/>
        <end position="263"/>
    </location>
</feature>
<dbReference type="InterPro" id="IPR004274">
    <property type="entry name" value="FCP1_dom"/>
</dbReference>
<evidence type="ECO:0000256" key="6">
    <source>
        <dbReference type="ARBA" id="ARBA00022692"/>
    </source>
</evidence>
<evidence type="ECO:0000256" key="7">
    <source>
        <dbReference type="ARBA" id="ARBA00022792"/>
    </source>
</evidence>
<dbReference type="InterPro" id="IPR036412">
    <property type="entry name" value="HAD-like_sf"/>
</dbReference>
<dbReference type="SMART" id="SM00577">
    <property type="entry name" value="CPDc"/>
    <property type="match status" value="1"/>
</dbReference>
<evidence type="ECO:0000256" key="10">
    <source>
        <dbReference type="ARBA" id="ARBA00022989"/>
    </source>
</evidence>
<keyword evidence="6" id="KW-0812">Transmembrane</keyword>
<feature type="compositionally biased region" description="Polar residues" evidence="15">
    <location>
        <begin position="98"/>
        <end position="107"/>
    </location>
</feature>
<evidence type="ECO:0000313" key="18">
    <source>
        <dbReference type="Proteomes" id="UP000800235"/>
    </source>
</evidence>
<proteinExistence type="inferred from homology"/>
<evidence type="ECO:0000256" key="15">
    <source>
        <dbReference type="SAM" id="MobiDB-lite"/>
    </source>
</evidence>
<dbReference type="PANTHER" id="PTHR12210">
    <property type="entry name" value="DULLARD PROTEIN PHOSPHATASE"/>
    <property type="match status" value="1"/>
</dbReference>
<evidence type="ECO:0000256" key="4">
    <source>
        <dbReference type="ARBA" id="ARBA00020799"/>
    </source>
</evidence>
<evidence type="ECO:0000256" key="11">
    <source>
        <dbReference type="ARBA" id="ARBA00023010"/>
    </source>
</evidence>
<dbReference type="GO" id="GO:0005743">
    <property type="term" value="C:mitochondrial inner membrane"/>
    <property type="evidence" value="ECO:0007669"/>
    <property type="project" value="UniProtKB-SubCell"/>
</dbReference>
<feature type="compositionally biased region" description="Basic and acidic residues" evidence="15">
    <location>
        <begin position="199"/>
        <end position="212"/>
    </location>
</feature>
<dbReference type="Pfam" id="PF03031">
    <property type="entry name" value="NIF"/>
    <property type="match status" value="1"/>
</dbReference>
<keyword evidence="7" id="KW-0999">Mitochondrion inner membrane</keyword>
<dbReference type="SUPFAM" id="SSF56784">
    <property type="entry name" value="HAD-like"/>
    <property type="match status" value="1"/>
</dbReference>
<feature type="region of interest" description="Disordered" evidence="15">
    <location>
        <begin position="51"/>
        <end position="285"/>
    </location>
</feature>
<evidence type="ECO:0000256" key="13">
    <source>
        <dbReference type="ARBA" id="ARBA00023136"/>
    </source>
</evidence>
<evidence type="ECO:0000259" key="16">
    <source>
        <dbReference type="PROSITE" id="PS50969"/>
    </source>
</evidence>
<dbReference type="PROSITE" id="PS50969">
    <property type="entry name" value="FCP1"/>
    <property type="match status" value="1"/>
</dbReference>
<evidence type="ECO:0000256" key="2">
    <source>
        <dbReference type="ARBA" id="ARBA00006344"/>
    </source>
</evidence>
<evidence type="ECO:0000256" key="8">
    <source>
        <dbReference type="ARBA" id="ARBA00022927"/>
    </source>
</evidence>
<evidence type="ECO:0000313" key="17">
    <source>
        <dbReference type="EMBL" id="KAF2418903.1"/>
    </source>
</evidence>
<dbReference type="FunFam" id="3.40.50.1000:FF:000019">
    <property type="entry name" value="Mitochondrial import inner membrane translocase subunit TIM50"/>
    <property type="match status" value="1"/>
</dbReference>